<name>A0ABD2WKT2_9HYME</name>
<proteinExistence type="predicted"/>
<protein>
    <recommendedName>
        <fullName evidence="3">Fibronectin type III domain-containing protein</fullName>
    </recommendedName>
</protein>
<sequence length="365" mass="41001">MVSYRVVAVVAGNSEAITLGNLRSNTQYQLVVTAVKDNKKLRSRPIVFRTLEPTKPHLQDVSIKASSPLPPLQQQRTYIQIRAVEVGLVLLALVVWAGAIALFFNRWGKIRMLLPYQPDFKDQLKVPGTGVCNSSNTGHNHSTGQHTCPQHSHCSNHHIDHEEKSAKNNNFRISRSRINSAIDVTGVISQRGFASQLYRKVHSADNIRFSLHNNHDSETQINDLNSNQINCCQALSERNKQDQNIDVSLQPKNYSNHNFVFFNAESNFISLPNEMNGCYRTSYEINNCHTKHLEISVNPQTSLDEYQSNTKKLPSDISESSTNDGNESFQKDTLEVAQQKNFGLPILSVSEPSPLNEVADIESCF</sequence>
<dbReference type="PANTHER" id="PTHR21104:SF2">
    <property type="entry name" value="FIBRONECTIN TYPE-III DOMAIN-CONTAINING PROTEIN"/>
    <property type="match status" value="1"/>
</dbReference>
<dbReference type="Proteomes" id="UP001627154">
    <property type="component" value="Unassembled WGS sequence"/>
</dbReference>
<organism evidence="4 5">
    <name type="scientific">Trichogramma kaykai</name>
    <dbReference type="NCBI Taxonomy" id="54128"/>
    <lineage>
        <taxon>Eukaryota</taxon>
        <taxon>Metazoa</taxon>
        <taxon>Ecdysozoa</taxon>
        <taxon>Arthropoda</taxon>
        <taxon>Hexapoda</taxon>
        <taxon>Insecta</taxon>
        <taxon>Pterygota</taxon>
        <taxon>Neoptera</taxon>
        <taxon>Endopterygota</taxon>
        <taxon>Hymenoptera</taxon>
        <taxon>Apocrita</taxon>
        <taxon>Proctotrupomorpha</taxon>
        <taxon>Chalcidoidea</taxon>
        <taxon>Trichogrammatidae</taxon>
        <taxon>Trichogramma</taxon>
    </lineage>
</organism>
<feature type="region of interest" description="Disordered" evidence="1">
    <location>
        <begin position="299"/>
        <end position="329"/>
    </location>
</feature>
<dbReference type="AlphaFoldDB" id="A0ABD2WKT2"/>
<feature type="domain" description="Fibronectin type III" evidence="3">
    <location>
        <begin position="81"/>
        <end position="208"/>
    </location>
</feature>
<evidence type="ECO:0000313" key="5">
    <source>
        <dbReference type="Proteomes" id="UP001627154"/>
    </source>
</evidence>
<evidence type="ECO:0000313" key="4">
    <source>
        <dbReference type="EMBL" id="KAL3393452.1"/>
    </source>
</evidence>
<dbReference type="Pfam" id="PF16066">
    <property type="entry name" value="DUF4808"/>
    <property type="match status" value="1"/>
</dbReference>
<dbReference type="InterPro" id="IPR032073">
    <property type="entry name" value="FNDC5_C"/>
</dbReference>
<keyword evidence="2" id="KW-1133">Transmembrane helix</keyword>
<keyword evidence="5" id="KW-1185">Reference proteome</keyword>
<evidence type="ECO:0000259" key="3">
    <source>
        <dbReference type="Pfam" id="PF16066"/>
    </source>
</evidence>
<dbReference type="PANTHER" id="PTHR21104">
    <property type="entry name" value="FIBRONECTIN TYPE III DOMAIN-CONTAINING PROTEIN"/>
    <property type="match status" value="1"/>
</dbReference>
<reference evidence="4 5" key="1">
    <citation type="journal article" date="2024" name="bioRxiv">
        <title>A reference genome for Trichogramma kaykai: A tiny desert-dwelling parasitoid wasp with competing sex-ratio distorters.</title>
        <authorList>
            <person name="Culotta J."/>
            <person name="Lindsey A.R."/>
        </authorList>
    </citation>
    <scope>NUCLEOTIDE SEQUENCE [LARGE SCALE GENOMIC DNA]</scope>
    <source>
        <strain evidence="4 5">KSX58</strain>
    </source>
</reference>
<comment type="caution">
    <text evidence="4">The sequence shown here is derived from an EMBL/GenBank/DDBJ whole genome shotgun (WGS) entry which is preliminary data.</text>
</comment>
<evidence type="ECO:0000256" key="2">
    <source>
        <dbReference type="SAM" id="Phobius"/>
    </source>
</evidence>
<keyword evidence="2" id="KW-0812">Transmembrane</keyword>
<gene>
    <name evidence="4" type="ORF">TKK_012131</name>
</gene>
<evidence type="ECO:0000256" key="1">
    <source>
        <dbReference type="SAM" id="MobiDB-lite"/>
    </source>
</evidence>
<keyword evidence="2" id="KW-0472">Membrane</keyword>
<dbReference type="EMBL" id="JBJJXI010000097">
    <property type="protein sequence ID" value="KAL3393452.1"/>
    <property type="molecule type" value="Genomic_DNA"/>
</dbReference>
<feature type="transmembrane region" description="Helical" evidence="2">
    <location>
        <begin position="79"/>
        <end position="104"/>
    </location>
</feature>
<feature type="compositionally biased region" description="Polar residues" evidence="1">
    <location>
        <begin position="299"/>
        <end position="328"/>
    </location>
</feature>
<accession>A0ABD2WKT2</accession>